<dbReference type="Pfam" id="PF00089">
    <property type="entry name" value="Trypsin"/>
    <property type="match status" value="1"/>
</dbReference>
<dbReference type="InterPro" id="IPR043504">
    <property type="entry name" value="Peptidase_S1_PA_chymotrypsin"/>
</dbReference>
<dbReference type="PANTHER" id="PTHR24276:SF98">
    <property type="entry name" value="FI18310P1-RELATED"/>
    <property type="match status" value="1"/>
</dbReference>
<dbReference type="InterPro" id="IPR001254">
    <property type="entry name" value="Trypsin_dom"/>
</dbReference>
<feature type="chain" id="PRO_5046149760" evidence="2">
    <location>
        <begin position="32"/>
        <end position="255"/>
    </location>
</feature>
<dbReference type="InterPro" id="IPR009003">
    <property type="entry name" value="Peptidase_S1_PA"/>
</dbReference>
<dbReference type="RefSeq" id="WP_198737181.1">
    <property type="nucleotide sequence ID" value="NZ_JAEIOT010000016.1"/>
</dbReference>
<dbReference type="SUPFAM" id="SSF50494">
    <property type="entry name" value="Trypsin-like serine proteases"/>
    <property type="match status" value="1"/>
</dbReference>
<keyword evidence="2" id="KW-0732">Signal</keyword>
<evidence type="ECO:0000259" key="3">
    <source>
        <dbReference type="PROSITE" id="PS50240"/>
    </source>
</evidence>
<dbReference type="Proteomes" id="UP000625574">
    <property type="component" value="Unassembled WGS sequence"/>
</dbReference>
<comment type="caution">
    <text evidence="4">The sequence shown here is derived from an EMBL/GenBank/DDBJ whole genome shotgun (WGS) entry which is preliminary data.</text>
</comment>
<keyword evidence="5" id="KW-1185">Reference proteome</keyword>
<protein>
    <submittedName>
        <fullName evidence="4">Trypsin-like serine protease</fullName>
    </submittedName>
</protein>
<dbReference type="PROSITE" id="PS50240">
    <property type="entry name" value="TRYPSIN_DOM"/>
    <property type="match status" value="1"/>
</dbReference>
<proteinExistence type="predicted"/>
<evidence type="ECO:0000256" key="1">
    <source>
        <dbReference type="ARBA" id="ARBA00023157"/>
    </source>
</evidence>
<dbReference type="EMBL" id="JAEIOT010000016">
    <property type="protein sequence ID" value="MBI9001726.1"/>
    <property type="molecule type" value="Genomic_DNA"/>
</dbReference>
<dbReference type="Gene3D" id="2.40.10.10">
    <property type="entry name" value="Trypsin-like serine proteases"/>
    <property type="match status" value="2"/>
</dbReference>
<organism evidence="4 5">
    <name type="scientific">Corynebacterium marambiense</name>
    <dbReference type="NCBI Taxonomy" id="2765364"/>
    <lineage>
        <taxon>Bacteria</taxon>
        <taxon>Bacillati</taxon>
        <taxon>Actinomycetota</taxon>
        <taxon>Actinomycetes</taxon>
        <taxon>Mycobacteriales</taxon>
        <taxon>Corynebacteriaceae</taxon>
        <taxon>Corynebacterium</taxon>
    </lineage>
</organism>
<dbReference type="InterPro" id="IPR050430">
    <property type="entry name" value="Peptidase_S1"/>
</dbReference>
<name>A0ABS0VY60_9CORY</name>
<keyword evidence="1" id="KW-1015">Disulfide bond</keyword>
<accession>A0ABS0VY60</accession>
<dbReference type="SMART" id="SM00020">
    <property type="entry name" value="Tryp_SPc"/>
    <property type="match status" value="1"/>
</dbReference>
<evidence type="ECO:0000313" key="4">
    <source>
        <dbReference type="EMBL" id="MBI9001726.1"/>
    </source>
</evidence>
<evidence type="ECO:0000313" key="5">
    <source>
        <dbReference type="Proteomes" id="UP000625574"/>
    </source>
</evidence>
<gene>
    <name evidence="4" type="ORF">JDV76_12255</name>
</gene>
<feature type="signal peptide" evidence="2">
    <location>
        <begin position="1"/>
        <end position="31"/>
    </location>
</feature>
<feature type="domain" description="Peptidase S1" evidence="3">
    <location>
        <begin position="32"/>
        <end position="254"/>
    </location>
</feature>
<dbReference type="PANTHER" id="PTHR24276">
    <property type="entry name" value="POLYSERASE-RELATED"/>
    <property type="match status" value="1"/>
</dbReference>
<sequence length="255" mass="27159">MSSFLKMFRRVALSTAVGTALVMSSIVPAQAVVGGFNSNQGATVKLWAYGYKAADLLCSGSHIGQGWVLTAKHCVNDIGVNTDSTRVVWGNPNINWNTENYSGSNSSVDEIVTNPDSKKDLALVHAPGLAQSWAPSYYLRSGGQAEDLKNASCIAYGYGLWKDDFYANGAYAKHQRGLNVRITTARTNITSSNSSQLRGKGHNGGFLNTGDSGGSLICNGVLSGVTVAYWPGSNTNTFMSISDAERQWITDVTGI</sequence>
<reference evidence="4 5" key="1">
    <citation type="submission" date="2020-12" db="EMBL/GenBank/DDBJ databases">
        <title>Genome public.</title>
        <authorList>
            <person name="Sun Q."/>
        </authorList>
    </citation>
    <scope>NUCLEOTIDE SEQUENCE [LARGE SCALE GENOMIC DNA]</scope>
    <source>
        <strain evidence="4 5">CCM 8864</strain>
    </source>
</reference>
<evidence type="ECO:0000256" key="2">
    <source>
        <dbReference type="SAM" id="SignalP"/>
    </source>
</evidence>